<feature type="compositionally biased region" description="Basic and acidic residues" evidence="1">
    <location>
        <begin position="53"/>
        <end position="63"/>
    </location>
</feature>
<feature type="compositionally biased region" description="Pro residues" evidence="1">
    <location>
        <begin position="185"/>
        <end position="194"/>
    </location>
</feature>
<gene>
    <name evidence="2" type="ORF">R3P38DRAFT_3183987</name>
</gene>
<feature type="region of interest" description="Disordered" evidence="1">
    <location>
        <begin position="139"/>
        <end position="233"/>
    </location>
</feature>
<comment type="caution">
    <text evidence="2">The sequence shown here is derived from an EMBL/GenBank/DDBJ whole genome shotgun (WGS) entry which is preliminary data.</text>
</comment>
<dbReference type="Proteomes" id="UP001362999">
    <property type="component" value="Unassembled WGS sequence"/>
</dbReference>
<accession>A0AAW0CBF6</accession>
<evidence type="ECO:0008006" key="4">
    <source>
        <dbReference type="Google" id="ProtNLM"/>
    </source>
</evidence>
<evidence type="ECO:0000313" key="3">
    <source>
        <dbReference type="Proteomes" id="UP001362999"/>
    </source>
</evidence>
<dbReference type="SUPFAM" id="SSF57850">
    <property type="entry name" value="RING/U-box"/>
    <property type="match status" value="1"/>
</dbReference>
<dbReference type="InterPro" id="IPR013083">
    <property type="entry name" value="Znf_RING/FYVE/PHD"/>
</dbReference>
<protein>
    <recommendedName>
        <fullName evidence="4">RING-type domain-containing protein</fullName>
    </recommendedName>
</protein>
<feature type="compositionally biased region" description="Low complexity" evidence="1">
    <location>
        <begin position="175"/>
        <end position="184"/>
    </location>
</feature>
<keyword evidence="3" id="KW-1185">Reference proteome</keyword>
<feature type="compositionally biased region" description="Low complexity" evidence="1">
    <location>
        <begin position="211"/>
        <end position="226"/>
    </location>
</feature>
<dbReference type="Gene3D" id="3.30.40.10">
    <property type="entry name" value="Zinc/RING finger domain, C3HC4 (zinc finger)"/>
    <property type="match status" value="1"/>
</dbReference>
<reference evidence="2 3" key="1">
    <citation type="journal article" date="2024" name="J Genomics">
        <title>Draft genome sequencing and assembly of Favolaschia claudopus CIRM-BRFM 2984 isolated from oak limbs.</title>
        <authorList>
            <person name="Navarro D."/>
            <person name="Drula E."/>
            <person name="Chaduli D."/>
            <person name="Cazenave R."/>
            <person name="Ahrendt S."/>
            <person name="Wang J."/>
            <person name="Lipzen A."/>
            <person name="Daum C."/>
            <person name="Barry K."/>
            <person name="Grigoriev I.V."/>
            <person name="Favel A."/>
            <person name="Rosso M.N."/>
            <person name="Martin F."/>
        </authorList>
    </citation>
    <scope>NUCLEOTIDE SEQUENCE [LARGE SCALE GENOMIC DNA]</scope>
    <source>
        <strain evidence="2 3">CIRM-BRFM 2984</strain>
    </source>
</reference>
<name>A0AAW0CBF6_9AGAR</name>
<dbReference type="AlphaFoldDB" id="A0AAW0CBF6"/>
<dbReference type="EMBL" id="JAWWNJ010000019">
    <property type="protein sequence ID" value="KAK7036196.1"/>
    <property type="molecule type" value="Genomic_DNA"/>
</dbReference>
<feature type="region of interest" description="Disordered" evidence="1">
    <location>
        <begin position="29"/>
        <end position="70"/>
    </location>
</feature>
<proteinExistence type="predicted"/>
<evidence type="ECO:0000313" key="2">
    <source>
        <dbReference type="EMBL" id="KAK7036196.1"/>
    </source>
</evidence>
<evidence type="ECO:0000256" key="1">
    <source>
        <dbReference type="SAM" id="MobiDB-lite"/>
    </source>
</evidence>
<organism evidence="2 3">
    <name type="scientific">Favolaschia claudopus</name>
    <dbReference type="NCBI Taxonomy" id="2862362"/>
    <lineage>
        <taxon>Eukaryota</taxon>
        <taxon>Fungi</taxon>
        <taxon>Dikarya</taxon>
        <taxon>Basidiomycota</taxon>
        <taxon>Agaricomycotina</taxon>
        <taxon>Agaricomycetes</taxon>
        <taxon>Agaricomycetidae</taxon>
        <taxon>Agaricales</taxon>
        <taxon>Marasmiineae</taxon>
        <taxon>Mycenaceae</taxon>
        <taxon>Favolaschia</taxon>
    </lineage>
</organism>
<sequence>MPRQLDMPRLSMPEYTPELEYTMDLGAESRVSTPRPDDSLALAAPSPIRTRSWRPEGVERDQQAHSTAYDSDGKLKVAARARRAAARDCGICEEVAIDPVKTQCCDALFCRQHIEEWIYAPRADGLCPSCTGPCVLPPSRPHSPSPSHHSHSSATKPSSPPTRDILTDSLRRGASSSSTTTLRPLPRPRTPPSTPSHSGSHTPVSPPSRPGTPTSSSSSAVASSTKPKPKYSRPGMDALVRLLSGLAALLLLLGALSRRGGGGGGNSVSVSVTPDSGNGRAAGAGAGAGMEDLGAAVGLGMGVEASNVVAG</sequence>